<keyword evidence="7" id="KW-1133">Transmembrane helix</keyword>
<evidence type="ECO:0000256" key="7">
    <source>
        <dbReference type="SAM" id="Phobius"/>
    </source>
</evidence>
<dbReference type="PANTHER" id="PTHR43142:SF1">
    <property type="entry name" value="CARBOXYLIC ESTER HYDROLASE"/>
    <property type="match status" value="1"/>
</dbReference>
<keyword evidence="4" id="KW-1015">Disulfide bond</keyword>
<keyword evidence="5" id="KW-0325">Glycoprotein</keyword>
<evidence type="ECO:0000313" key="9">
    <source>
        <dbReference type="EMBL" id="KAF7997531.1"/>
    </source>
</evidence>
<keyword evidence="10" id="KW-1185">Reference proteome</keyword>
<dbReference type="InterPro" id="IPR002018">
    <property type="entry name" value="CarbesteraseB"/>
</dbReference>
<name>A0A834Y6Q7_APHGI</name>
<dbReference type="EMBL" id="JACMRX010000001">
    <property type="protein sequence ID" value="KAF7997531.1"/>
    <property type="molecule type" value="Genomic_DNA"/>
</dbReference>
<evidence type="ECO:0000313" key="10">
    <source>
        <dbReference type="Proteomes" id="UP000639338"/>
    </source>
</evidence>
<evidence type="ECO:0000256" key="6">
    <source>
        <dbReference type="RuleBase" id="RU361235"/>
    </source>
</evidence>
<gene>
    <name evidence="9" type="ORF">HCN44_006102</name>
</gene>
<evidence type="ECO:0000256" key="5">
    <source>
        <dbReference type="ARBA" id="ARBA00023180"/>
    </source>
</evidence>
<dbReference type="GO" id="GO:0052689">
    <property type="term" value="F:carboxylic ester hydrolase activity"/>
    <property type="evidence" value="ECO:0007669"/>
    <property type="project" value="UniProtKB-KW"/>
</dbReference>
<protein>
    <recommendedName>
        <fullName evidence="6">Carboxylic ester hydrolase</fullName>
        <ecNumber evidence="6">3.1.1.-</ecNumber>
    </recommendedName>
</protein>
<organism evidence="9 10">
    <name type="scientific">Aphidius gifuensis</name>
    <name type="common">Parasitoid wasp</name>
    <dbReference type="NCBI Taxonomy" id="684658"/>
    <lineage>
        <taxon>Eukaryota</taxon>
        <taxon>Metazoa</taxon>
        <taxon>Ecdysozoa</taxon>
        <taxon>Arthropoda</taxon>
        <taxon>Hexapoda</taxon>
        <taxon>Insecta</taxon>
        <taxon>Pterygota</taxon>
        <taxon>Neoptera</taxon>
        <taxon>Endopterygota</taxon>
        <taxon>Hymenoptera</taxon>
        <taxon>Apocrita</taxon>
        <taxon>Ichneumonoidea</taxon>
        <taxon>Braconidae</taxon>
        <taxon>Aphidiinae</taxon>
        <taxon>Aphidius</taxon>
    </lineage>
</organism>
<evidence type="ECO:0000256" key="1">
    <source>
        <dbReference type="ARBA" id="ARBA00005964"/>
    </source>
</evidence>
<keyword evidence="7" id="KW-0812">Transmembrane</keyword>
<dbReference type="PROSITE" id="PS00122">
    <property type="entry name" value="CARBOXYLESTERASE_B_1"/>
    <property type="match status" value="1"/>
</dbReference>
<keyword evidence="3 6" id="KW-0378">Hydrolase</keyword>
<evidence type="ECO:0000256" key="4">
    <source>
        <dbReference type="ARBA" id="ARBA00023157"/>
    </source>
</evidence>
<feature type="transmembrane region" description="Helical" evidence="7">
    <location>
        <begin position="12"/>
        <end position="30"/>
    </location>
</feature>
<dbReference type="Gene3D" id="3.40.50.1820">
    <property type="entry name" value="alpha/beta hydrolase"/>
    <property type="match status" value="1"/>
</dbReference>
<proteinExistence type="inferred from homology"/>
<dbReference type="SUPFAM" id="SSF53474">
    <property type="entry name" value="alpha/beta-Hydrolases"/>
    <property type="match status" value="1"/>
</dbReference>
<dbReference type="EC" id="3.1.1.-" evidence="6"/>
<dbReference type="AlphaFoldDB" id="A0A834Y6Q7"/>
<comment type="similarity">
    <text evidence="1 6">Belongs to the type-B carboxylesterase/lipase family.</text>
</comment>
<keyword evidence="2" id="KW-0719">Serine esterase</keyword>
<dbReference type="Proteomes" id="UP000639338">
    <property type="component" value="Unassembled WGS sequence"/>
</dbReference>
<accession>A0A834Y6Q7</accession>
<dbReference type="OrthoDB" id="3200163at2759"/>
<evidence type="ECO:0000259" key="8">
    <source>
        <dbReference type="Pfam" id="PF00135"/>
    </source>
</evidence>
<keyword evidence="7" id="KW-0472">Membrane</keyword>
<dbReference type="Pfam" id="PF00135">
    <property type="entry name" value="COesterase"/>
    <property type="match status" value="1"/>
</dbReference>
<comment type="caution">
    <text evidence="9">The sequence shown here is derived from an EMBL/GenBank/DDBJ whole genome shotgun (WGS) entry which is preliminary data.</text>
</comment>
<dbReference type="InterPro" id="IPR029058">
    <property type="entry name" value="AB_hydrolase_fold"/>
</dbReference>
<dbReference type="InterPro" id="IPR019826">
    <property type="entry name" value="Carboxylesterase_B_AS"/>
</dbReference>
<evidence type="ECO:0000256" key="2">
    <source>
        <dbReference type="ARBA" id="ARBA00022487"/>
    </source>
</evidence>
<sequence>MTNKSNFSTIKTVLIVTSIFPIIIITIRLLKSNPVVQPEVTIPLGKILGKYTTTRHGRVINEFIGIPYAKPPINELRFQNSVPIEPWDGIFFADNDCPICSQILENGTYVGVEDCLVINVYTPKIDTKKLLPVMVYIHGGAFVRGDSTPTSVGPDYLLDHDVVLVSMNYRLGVLGFLSTGDHFASGNFGLKDQALALKWVQQYIKYFGGNPDSVTLFGESAGGVSVNFHVLSTATKGLFHRYIAQSGSALCPWAFAESTTYKKYATLLGEKFNCPTNSSKHLIMCLQNINVFDIIHSNIFTGLQGLTGITWVPTDEPDNEDAFLTDVPLKMLLDGKIQDLPSISGGVKDEGLLVTTLLYANETMYNSLLGNFDEFLKLITDTYIPKGHSASIAKSIKDFYFEDFNVHDIAKTMKQLTNFVSDVAFIFPQELQLELAIERSTNPHYYYSFEYRGTWSRTSIFLKNNKDIGVSHTDDLIYLFKHTPDMYELPNTIQLNKNDDMMIDIFTELWASFAITGIPTTSYANNSNIWEPYNKTKNQHLSIKDTTNITLQEKIREPQMRFWGSVLLKLLFWSIK</sequence>
<dbReference type="PANTHER" id="PTHR43142">
    <property type="entry name" value="CARBOXYLIC ESTER HYDROLASE"/>
    <property type="match status" value="1"/>
</dbReference>
<evidence type="ECO:0000256" key="3">
    <source>
        <dbReference type="ARBA" id="ARBA00022801"/>
    </source>
</evidence>
<reference evidence="9 10" key="1">
    <citation type="submission" date="2020-08" db="EMBL/GenBank/DDBJ databases">
        <title>Aphidius gifuensis genome sequencing and assembly.</title>
        <authorList>
            <person name="Du Z."/>
        </authorList>
    </citation>
    <scope>NUCLEOTIDE SEQUENCE [LARGE SCALE GENOMIC DNA]</scope>
    <source>
        <strain evidence="9">YNYX2018</strain>
        <tissue evidence="9">Adults</tissue>
    </source>
</reference>
<feature type="domain" description="Carboxylesterase type B" evidence="8">
    <location>
        <begin position="37"/>
        <end position="563"/>
    </location>
</feature>